<evidence type="ECO:0000256" key="2">
    <source>
        <dbReference type="ARBA" id="ARBA00008643"/>
    </source>
</evidence>
<dbReference type="PANTHER" id="PTHR14527:SF2">
    <property type="entry name" value="PROTEIN MIS12 HOMOLOG"/>
    <property type="match status" value="1"/>
</dbReference>
<dbReference type="Pfam" id="PF05859">
    <property type="entry name" value="Mis12"/>
    <property type="match status" value="1"/>
</dbReference>
<dbReference type="GO" id="GO:0000070">
    <property type="term" value="P:mitotic sister chromatid segregation"/>
    <property type="evidence" value="ECO:0007669"/>
    <property type="project" value="TreeGrafter"/>
</dbReference>
<sequence>MSAPTMRTTLLLTEHLGYPPISLIDDIINAVNELMYKCTQAMEKYLLERSSMEGKDYTDEIKIGIAKLETLWENSVDRSFDKLELYILRNVLHIPQELIENGSFRLRHHDSLVLEDKDSKKALDVKLKTKMQLLQESIETHKELRRQKAALQKTLSRVKKFKLLVSSFLQGQDFDNKEIAAILGSLSPVNESVKFLASQMHSLYLESNDQCSSERLKSIISRRKELHVDLSSRTDYLAQSTKVALEQLLGNRSNEEGQEVADDSETTGRSPSTDHAIAITSPDWDAMANVT</sequence>
<protein>
    <submittedName>
        <fullName evidence="11">LAQU0S01e15038g1_1</fullName>
    </submittedName>
</protein>
<evidence type="ECO:0000256" key="5">
    <source>
        <dbReference type="ARBA" id="ARBA00022776"/>
    </source>
</evidence>
<keyword evidence="5" id="KW-0498">Mitosis</keyword>
<keyword evidence="8" id="KW-0131">Cell cycle</keyword>
<dbReference type="GO" id="GO:0005634">
    <property type="term" value="C:nucleus"/>
    <property type="evidence" value="ECO:0007669"/>
    <property type="project" value="InterPro"/>
</dbReference>
<evidence type="ECO:0000256" key="9">
    <source>
        <dbReference type="ARBA" id="ARBA00023328"/>
    </source>
</evidence>
<reference evidence="12" key="1">
    <citation type="submission" date="2015-10" db="EMBL/GenBank/DDBJ databases">
        <authorList>
            <person name="Devillers H."/>
        </authorList>
    </citation>
    <scope>NUCLEOTIDE SEQUENCE [LARGE SCALE GENOMIC DNA]</scope>
</reference>
<comment type="subcellular location">
    <subcellularLocation>
        <location evidence="1">Chromosome</location>
        <location evidence="1">Centromere</location>
        <location evidence="1">Kinetochore</location>
    </subcellularLocation>
</comment>
<name>A0A0P1KQ61_9SACH</name>
<evidence type="ECO:0000313" key="12">
    <source>
        <dbReference type="Proteomes" id="UP000236544"/>
    </source>
</evidence>
<evidence type="ECO:0000256" key="3">
    <source>
        <dbReference type="ARBA" id="ARBA00022454"/>
    </source>
</evidence>
<evidence type="ECO:0000256" key="7">
    <source>
        <dbReference type="ARBA" id="ARBA00023054"/>
    </source>
</evidence>
<evidence type="ECO:0000256" key="1">
    <source>
        <dbReference type="ARBA" id="ARBA00004629"/>
    </source>
</evidence>
<dbReference type="Proteomes" id="UP000236544">
    <property type="component" value="Unassembled WGS sequence"/>
</dbReference>
<keyword evidence="6" id="KW-0995">Kinetochore</keyword>
<gene>
    <name evidence="11" type="ORF">LAQU0_S01e15038g</name>
</gene>
<dbReference type="PANTHER" id="PTHR14527">
    <property type="entry name" value="PROTEIN MIS12 HOMOLOG"/>
    <property type="match status" value="1"/>
</dbReference>
<dbReference type="GO" id="GO:0000444">
    <property type="term" value="C:MIS12/MIND type complex"/>
    <property type="evidence" value="ECO:0007669"/>
    <property type="project" value="TreeGrafter"/>
</dbReference>
<evidence type="ECO:0000256" key="8">
    <source>
        <dbReference type="ARBA" id="ARBA00023306"/>
    </source>
</evidence>
<keyword evidence="3" id="KW-0158">Chromosome</keyword>
<comment type="similarity">
    <text evidence="2">Belongs to the mis12 family.</text>
</comment>
<dbReference type="OrthoDB" id="1884855at2759"/>
<dbReference type="InterPro" id="IPR008685">
    <property type="entry name" value="Centromere_Mis12"/>
</dbReference>
<keyword evidence="7" id="KW-0175">Coiled coil</keyword>
<dbReference type="GO" id="GO:0051301">
    <property type="term" value="P:cell division"/>
    <property type="evidence" value="ECO:0007669"/>
    <property type="project" value="UniProtKB-KW"/>
</dbReference>
<dbReference type="AlphaFoldDB" id="A0A0P1KQ61"/>
<evidence type="ECO:0000256" key="4">
    <source>
        <dbReference type="ARBA" id="ARBA00022618"/>
    </source>
</evidence>
<feature type="region of interest" description="Disordered" evidence="10">
    <location>
        <begin position="250"/>
        <end position="291"/>
    </location>
</feature>
<dbReference type="GO" id="GO:0051382">
    <property type="term" value="P:kinetochore assembly"/>
    <property type="evidence" value="ECO:0007669"/>
    <property type="project" value="TreeGrafter"/>
</dbReference>
<evidence type="ECO:0000256" key="6">
    <source>
        <dbReference type="ARBA" id="ARBA00022838"/>
    </source>
</evidence>
<keyword evidence="9" id="KW-0137">Centromere</keyword>
<accession>A0A0P1KQ61</accession>
<organism evidence="11 12">
    <name type="scientific">Lachancea quebecensis</name>
    <dbReference type="NCBI Taxonomy" id="1654605"/>
    <lineage>
        <taxon>Eukaryota</taxon>
        <taxon>Fungi</taxon>
        <taxon>Dikarya</taxon>
        <taxon>Ascomycota</taxon>
        <taxon>Saccharomycotina</taxon>
        <taxon>Saccharomycetes</taxon>
        <taxon>Saccharomycetales</taxon>
        <taxon>Saccharomycetaceae</taxon>
        <taxon>Lachancea</taxon>
    </lineage>
</organism>
<proteinExistence type="inferred from homology"/>
<dbReference type="EMBL" id="LN890560">
    <property type="protein sequence ID" value="CUS20805.1"/>
    <property type="molecule type" value="Genomic_DNA"/>
</dbReference>
<keyword evidence="4" id="KW-0132">Cell division</keyword>
<keyword evidence="12" id="KW-1185">Reference proteome</keyword>
<feature type="compositionally biased region" description="Acidic residues" evidence="10">
    <location>
        <begin position="256"/>
        <end position="265"/>
    </location>
</feature>
<evidence type="ECO:0000256" key="10">
    <source>
        <dbReference type="SAM" id="MobiDB-lite"/>
    </source>
</evidence>
<evidence type="ECO:0000313" key="11">
    <source>
        <dbReference type="EMBL" id="CUS20805.1"/>
    </source>
</evidence>